<accession>A0ABU2ZGU9</accession>
<dbReference type="Gene3D" id="2.40.160.20">
    <property type="match status" value="1"/>
</dbReference>
<keyword evidence="1" id="KW-0732">Signal</keyword>
<evidence type="ECO:0000256" key="1">
    <source>
        <dbReference type="SAM" id="SignalP"/>
    </source>
</evidence>
<evidence type="ECO:0000313" key="3">
    <source>
        <dbReference type="Proteomes" id="UP001259803"/>
    </source>
</evidence>
<protein>
    <submittedName>
        <fullName evidence="2">Acyloxyacyl hydrolase</fullName>
    </submittedName>
</protein>
<feature type="chain" id="PRO_5047061264" evidence="1">
    <location>
        <begin position="30"/>
        <end position="200"/>
    </location>
</feature>
<dbReference type="InterPro" id="IPR018550">
    <property type="entry name" value="Lipid-A_deacylase-rel"/>
</dbReference>
<proteinExistence type="predicted"/>
<dbReference type="RefSeq" id="WP_311340372.1">
    <property type="nucleotide sequence ID" value="NZ_JAVRHS010000003.1"/>
</dbReference>
<dbReference type="Pfam" id="PF09411">
    <property type="entry name" value="PagL"/>
    <property type="match status" value="1"/>
</dbReference>
<name>A0ABU2ZGU9_9SPHN</name>
<evidence type="ECO:0000313" key="2">
    <source>
        <dbReference type="EMBL" id="MDT0575812.1"/>
    </source>
</evidence>
<dbReference type="GO" id="GO:0016740">
    <property type="term" value="F:transferase activity"/>
    <property type="evidence" value="ECO:0007669"/>
    <property type="project" value="UniProtKB-KW"/>
</dbReference>
<sequence>MINAGYVFGKRLLPVALALLVTVSGPVFADEIEGGGNEDNRVVGAEIFAGIHAHAVETPFTLATGEAGVDIMAGYRFAPLDALSVISRPAPYILASLNSQGDTSFAGGGLGWKIWLGRVYARPGIGLIVHDGPGRRIAPDGRRLDLGSRVLFEPELGIGAAISDRFSIEASWVHISHARLFDARQNPGIDMIGIRLNWRQ</sequence>
<gene>
    <name evidence="2" type="ORF">RM533_06395</name>
</gene>
<keyword evidence="2" id="KW-0808">Transferase</keyword>
<dbReference type="EMBL" id="JAVRHS010000003">
    <property type="protein sequence ID" value="MDT0575812.1"/>
    <property type="molecule type" value="Genomic_DNA"/>
</dbReference>
<keyword evidence="3" id="KW-1185">Reference proteome</keyword>
<comment type="caution">
    <text evidence="2">The sequence shown here is derived from an EMBL/GenBank/DDBJ whole genome shotgun (WGS) entry which is preliminary data.</text>
</comment>
<reference evidence="2 3" key="1">
    <citation type="submission" date="2023-09" db="EMBL/GenBank/DDBJ databases">
        <authorList>
            <person name="Rey-Velasco X."/>
        </authorList>
    </citation>
    <scope>NUCLEOTIDE SEQUENCE [LARGE SCALE GENOMIC DNA]</scope>
    <source>
        <strain evidence="2 3">F390</strain>
    </source>
</reference>
<dbReference type="GO" id="GO:0016787">
    <property type="term" value="F:hydrolase activity"/>
    <property type="evidence" value="ECO:0007669"/>
    <property type="project" value="UniProtKB-KW"/>
</dbReference>
<dbReference type="Proteomes" id="UP001259803">
    <property type="component" value="Unassembled WGS sequence"/>
</dbReference>
<organism evidence="2 3">
    <name type="scientific">Croceicoccus esteveae</name>
    <dbReference type="NCBI Taxonomy" id="3075597"/>
    <lineage>
        <taxon>Bacteria</taxon>
        <taxon>Pseudomonadati</taxon>
        <taxon>Pseudomonadota</taxon>
        <taxon>Alphaproteobacteria</taxon>
        <taxon>Sphingomonadales</taxon>
        <taxon>Erythrobacteraceae</taxon>
        <taxon>Croceicoccus</taxon>
    </lineage>
</organism>
<keyword evidence="2" id="KW-0378">Hydrolase</keyword>
<feature type="signal peptide" evidence="1">
    <location>
        <begin position="1"/>
        <end position="29"/>
    </location>
</feature>